<dbReference type="InterPro" id="IPR013249">
    <property type="entry name" value="RNA_pol_sigma70_r4_t2"/>
</dbReference>
<dbReference type="InterPro" id="IPR013325">
    <property type="entry name" value="RNA_pol_sigma_r2"/>
</dbReference>
<evidence type="ECO:0000256" key="4">
    <source>
        <dbReference type="ARBA" id="ARBA00023163"/>
    </source>
</evidence>
<dbReference type="Pfam" id="PF08281">
    <property type="entry name" value="Sigma70_r4_2"/>
    <property type="match status" value="1"/>
</dbReference>
<comment type="similarity">
    <text evidence="1">Belongs to the sigma-70 factor family. ECF subfamily.</text>
</comment>
<sequence length="170" mass="18909">MTRGAAPPWNDPVHDLYAEHRNWLHGWLRRRVGSSTDAADLVQDTFLAVVSGGGAQDIRAPRSFLATVAGRILIRRRQRWKLEQSYLEQLAAAPAEHAPSAEAQLLALETLRALDAALEGLPCKARQAFLMAHLELMSYSEIARRLGVSSSSVKQYLTRANRQCLFLMAC</sequence>
<keyword evidence="3" id="KW-0731">Sigma factor</keyword>
<feature type="domain" description="RNA polymerase sigma-70 region 2" evidence="5">
    <location>
        <begin position="16"/>
        <end position="78"/>
    </location>
</feature>
<evidence type="ECO:0000313" key="8">
    <source>
        <dbReference type="Proteomes" id="UP000547058"/>
    </source>
</evidence>
<dbReference type="Gene3D" id="1.10.10.10">
    <property type="entry name" value="Winged helix-like DNA-binding domain superfamily/Winged helix DNA-binding domain"/>
    <property type="match status" value="1"/>
</dbReference>
<dbReference type="Proteomes" id="UP000547058">
    <property type="component" value="Unassembled WGS sequence"/>
</dbReference>
<name>A0A7W3IHA3_9GAMM</name>
<dbReference type="NCBIfam" id="TIGR02937">
    <property type="entry name" value="sigma70-ECF"/>
    <property type="match status" value="1"/>
</dbReference>
<proteinExistence type="inferred from homology"/>
<evidence type="ECO:0000259" key="6">
    <source>
        <dbReference type="Pfam" id="PF08281"/>
    </source>
</evidence>
<dbReference type="SUPFAM" id="SSF88946">
    <property type="entry name" value="Sigma2 domain of RNA polymerase sigma factors"/>
    <property type="match status" value="1"/>
</dbReference>
<dbReference type="PANTHER" id="PTHR43133">
    <property type="entry name" value="RNA POLYMERASE ECF-TYPE SIGMA FACTO"/>
    <property type="match status" value="1"/>
</dbReference>
<dbReference type="CDD" id="cd06171">
    <property type="entry name" value="Sigma70_r4"/>
    <property type="match status" value="1"/>
</dbReference>
<gene>
    <name evidence="7" type="ORF">H4O11_04125</name>
</gene>
<keyword evidence="8" id="KW-1185">Reference proteome</keyword>
<evidence type="ECO:0000313" key="7">
    <source>
        <dbReference type="EMBL" id="MBA8680991.1"/>
    </source>
</evidence>
<dbReference type="InterPro" id="IPR007627">
    <property type="entry name" value="RNA_pol_sigma70_r2"/>
</dbReference>
<dbReference type="InterPro" id="IPR014284">
    <property type="entry name" value="RNA_pol_sigma-70_dom"/>
</dbReference>
<dbReference type="InterPro" id="IPR013324">
    <property type="entry name" value="RNA_pol_sigma_r3/r4-like"/>
</dbReference>
<organism evidence="7 8">
    <name type="scientific">Stenotrophomonas tumulicola</name>
    <dbReference type="NCBI Taxonomy" id="1685415"/>
    <lineage>
        <taxon>Bacteria</taxon>
        <taxon>Pseudomonadati</taxon>
        <taxon>Pseudomonadota</taxon>
        <taxon>Gammaproteobacteria</taxon>
        <taxon>Lysobacterales</taxon>
        <taxon>Lysobacteraceae</taxon>
        <taxon>Stenotrophomonas</taxon>
    </lineage>
</organism>
<keyword evidence="2" id="KW-0805">Transcription regulation</keyword>
<protein>
    <submittedName>
        <fullName evidence="7">Sigma-70 family RNA polymerase sigma factor</fullName>
    </submittedName>
</protein>
<accession>A0A7W3IHA3</accession>
<evidence type="ECO:0000259" key="5">
    <source>
        <dbReference type="Pfam" id="PF04542"/>
    </source>
</evidence>
<dbReference type="RefSeq" id="WP_182338172.1">
    <property type="nucleotide sequence ID" value="NZ_JACGXS010000001.1"/>
</dbReference>
<dbReference type="InterPro" id="IPR036388">
    <property type="entry name" value="WH-like_DNA-bd_sf"/>
</dbReference>
<dbReference type="InterPro" id="IPR039425">
    <property type="entry name" value="RNA_pol_sigma-70-like"/>
</dbReference>
<dbReference type="Pfam" id="PF04542">
    <property type="entry name" value="Sigma70_r2"/>
    <property type="match status" value="1"/>
</dbReference>
<dbReference type="GO" id="GO:0016987">
    <property type="term" value="F:sigma factor activity"/>
    <property type="evidence" value="ECO:0007669"/>
    <property type="project" value="UniProtKB-KW"/>
</dbReference>
<dbReference type="SUPFAM" id="SSF88659">
    <property type="entry name" value="Sigma3 and sigma4 domains of RNA polymerase sigma factors"/>
    <property type="match status" value="1"/>
</dbReference>
<dbReference type="PANTHER" id="PTHR43133:SF63">
    <property type="entry name" value="RNA POLYMERASE SIGMA FACTOR FECI-RELATED"/>
    <property type="match status" value="1"/>
</dbReference>
<feature type="domain" description="RNA polymerase sigma factor 70 region 4 type 2" evidence="6">
    <location>
        <begin position="112"/>
        <end position="164"/>
    </location>
</feature>
<dbReference type="Gene3D" id="1.10.1740.10">
    <property type="match status" value="1"/>
</dbReference>
<dbReference type="GO" id="GO:0003677">
    <property type="term" value="F:DNA binding"/>
    <property type="evidence" value="ECO:0007669"/>
    <property type="project" value="InterPro"/>
</dbReference>
<dbReference type="EMBL" id="JACGXS010000001">
    <property type="protein sequence ID" value="MBA8680991.1"/>
    <property type="molecule type" value="Genomic_DNA"/>
</dbReference>
<evidence type="ECO:0000256" key="3">
    <source>
        <dbReference type="ARBA" id="ARBA00023082"/>
    </source>
</evidence>
<dbReference type="AlphaFoldDB" id="A0A7W3IHA3"/>
<dbReference type="GO" id="GO:0006352">
    <property type="term" value="P:DNA-templated transcription initiation"/>
    <property type="evidence" value="ECO:0007669"/>
    <property type="project" value="InterPro"/>
</dbReference>
<evidence type="ECO:0000256" key="1">
    <source>
        <dbReference type="ARBA" id="ARBA00010641"/>
    </source>
</evidence>
<keyword evidence="4" id="KW-0804">Transcription</keyword>
<evidence type="ECO:0000256" key="2">
    <source>
        <dbReference type="ARBA" id="ARBA00023015"/>
    </source>
</evidence>
<reference evidence="7 8" key="1">
    <citation type="submission" date="2020-08" db="EMBL/GenBank/DDBJ databases">
        <title>Stenotrophomonas tumulicola JCM 30961.</title>
        <authorList>
            <person name="Deng Y."/>
        </authorList>
    </citation>
    <scope>NUCLEOTIDE SEQUENCE [LARGE SCALE GENOMIC DNA]</scope>
    <source>
        <strain evidence="7 8">JCM 30961</strain>
    </source>
</reference>
<comment type="caution">
    <text evidence="7">The sequence shown here is derived from an EMBL/GenBank/DDBJ whole genome shotgun (WGS) entry which is preliminary data.</text>
</comment>